<comment type="similarity">
    <text evidence="2">Belongs to the cation diffusion facilitator (CDF) transporter (TC 2.A.4) family. FieF subfamily.</text>
</comment>
<dbReference type="Proteomes" id="UP000192917">
    <property type="component" value="Unassembled WGS sequence"/>
</dbReference>
<keyword evidence="8 17" id="KW-1133">Transmembrane helix</keyword>
<evidence type="ECO:0000256" key="4">
    <source>
        <dbReference type="ARBA" id="ARBA00022475"/>
    </source>
</evidence>
<organism evidence="20 21">
    <name type="scientific">Tistlia consotensis USBA 355</name>
    <dbReference type="NCBI Taxonomy" id="560819"/>
    <lineage>
        <taxon>Bacteria</taxon>
        <taxon>Pseudomonadati</taxon>
        <taxon>Pseudomonadota</taxon>
        <taxon>Alphaproteobacteria</taxon>
        <taxon>Rhodospirillales</taxon>
        <taxon>Rhodovibrionaceae</taxon>
        <taxon>Tistlia</taxon>
    </lineage>
</organism>
<keyword evidence="3" id="KW-0813">Transport</keyword>
<dbReference type="SUPFAM" id="SSF160240">
    <property type="entry name" value="Cation efflux protein cytoplasmic domain-like"/>
    <property type="match status" value="1"/>
</dbReference>
<evidence type="ECO:0000256" key="8">
    <source>
        <dbReference type="ARBA" id="ARBA00022989"/>
    </source>
</evidence>
<evidence type="ECO:0000256" key="1">
    <source>
        <dbReference type="ARBA" id="ARBA00004651"/>
    </source>
</evidence>
<dbReference type="GO" id="GO:0006882">
    <property type="term" value="P:intracellular zinc ion homeostasis"/>
    <property type="evidence" value="ECO:0007669"/>
    <property type="project" value="TreeGrafter"/>
</dbReference>
<keyword evidence="9 17" id="KW-0472">Membrane</keyword>
<evidence type="ECO:0000256" key="15">
    <source>
        <dbReference type="ARBA" id="ARBA00072262"/>
    </source>
</evidence>
<dbReference type="InterPro" id="IPR027470">
    <property type="entry name" value="Cation_efflux_CTD"/>
</dbReference>
<keyword evidence="7" id="KW-0862">Zinc</keyword>
<evidence type="ECO:0000256" key="16">
    <source>
        <dbReference type="SAM" id="MobiDB-lite"/>
    </source>
</evidence>
<evidence type="ECO:0000256" key="5">
    <source>
        <dbReference type="ARBA" id="ARBA00022496"/>
    </source>
</evidence>
<evidence type="ECO:0000259" key="18">
    <source>
        <dbReference type="Pfam" id="PF01545"/>
    </source>
</evidence>
<accession>A0A1Y6CFG3</accession>
<feature type="transmembrane region" description="Helical" evidence="17">
    <location>
        <begin position="29"/>
        <end position="50"/>
    </location>
</feature>
<dbReference type="NCBIfam" id="TIGR01297">
    <property type="entry name" value="CDF"/>
    <property type="match status" value="1"/>
</dbReference>
<keyword evidence="7" id="KW-0406">Ion transport</keyword>
<feature type="transmembrane region" description="Helical" evidence="17">
    <location>
        <begin position="137"/>
        <end position="157"/>
    </location>
</feature>
<feature type="domain" description="Cation efflux protein cytoplasmic" evidence="19">
    <location>
        <begin position="229"/>
        <end position="306"/>
    </location>
</feature>
<dbReference type="AlphaFoldDB" id="A0A1Y6CFG3"/>
<keyword evidence="5" id="KW-0408">Iron</keyword>
<feature type="transmembrane region" description="Helical" evidence="17">
    <location>
        <begin position="200"/>
        <end position="218"/>
    </location>
</feature>
<feature type="transmembrane region" description="Helical" evidence="17">
    <location>
        <begin position="56"/>
        <end position="78"/>
    </location>
</feature>
<sequence>MASGRSETVGGVAPAPRAGPAESGRLMRWATYASTATALTLITLKLLAWWMTDSLALLSSLVDSLLDGTASVMMLLAVRHSLVPADREHRFGHGKVEALAALGQACLISGSALFLVFEALRRLFAPAPVSHGELGLAVMAVSLVATFALTRFQNYVVRRTGSVAIRSDALHYLSDLLMNAAVILALVLTSQLGWTLADPLLGLAIAAFIVRGAWRIGVDAYNMLMDRELPDDERRRIVELVRQHSEVLGVHDLKTRTSGRTTFIQLHLEIDGGMTLYRAHAIAEAVEAELQTAFPNAEVTIHQDPHVLSEETPVYS</sequence>
<proteinExistence type="inferred from homology"/>
<comment type="subcellular location">
    <subcellularLocation>
        <location evidence="1">Cell membrane</location>
        <topology evidence="1">Multi-pass membrane protein</topology>
    </subcellularLocation>
</comment>
<evidence type="ECO:0000256" key="10">
    <source>
        <dbReference type="ARBA" id="ARBA00035584"/>
    </source>
</evidence>
<evidence type="ECO:0000256" key="2">
    <source>
        <dbReference type="ARBA" id="ARBA00010212"/>
    </source>
</evidence>
<dbReference type="GO" id="GO:0015093">
    <property type="term" value="F:ferrous iron transmembrane transporter activity"/>
    <property type="evidence" value="ECO:0007669"/>
    <property type="project" value="TreeGrafter"/>
</dbReference>
<dbReference type="Pfam" id="PF01545">
    <property type="entry name" value="Cation_efflux"/>
    <property type="match status" value="1"/>
</dbReference>
<dbReference type="GO" id="GO:0015341">
    <property type="term" value="F:zinc efflux antiporter activity"/>
    <property type="evidence" value="ECO:0007669"/>
    <property type="project" value="TreeGrafter"/>
</dbReference>
<feature type="compositionally biased region" description="Low complexity" evidence="16">
    <location>
        <begin position="9"/>
        <end position="21"/>
    </location>
</feature>
<dbReference type="PANTHER" id="PTHR43840">
    <property type="entry name" value="MITOCHONDRIAL METAL TRANSPORTER 1-RELATED"/>
    <property type="match status" value="1"/>
</dbReference>
<dbReference type="Pfam" id="PF16916">
    <property type="entry name" value="ZT_dimer"/>
    <property type="match status" value="1"/>
</dbReference>
<keyword evidence="6 17" id="KW-0812">Transmembrane</keyword>
<evidence type="ECO:0000256" key="7">
    <source>
        <dbReference type="ARBA" id="ARBA00022906"/>
    </source>
</evidence>
<evidence type="ECO:0000313" key="21">
    <source>
        <dbReference type="Proteomes" id="UP000192917"/>
    </source>
</evidence>
<dbReference type="EMBL" id="FWZX01000023">
    <property type="protein sequence ID" value="SMF60802.1"/>
    <property type="molecule type" value="Genomic_DNA"/>
</dbReference>
<feature type="region of interest" description="Disordered" evidence="16">
    <location>
        <begin position="1"/>
        <end position="21"/>
    </location>
</feature>
<keyword evidence="7" id="KW-0864">Zinc transport</keyword>
<dbReference type="FunFam" id="1.20.1510.10:FF:000001">
    <property type="entry name" value="Ferrous-iron efflux pump FieF"/>
    <property type="match status" value="1"/>
</dbReference>
<protein>
    <recommendedName>
        <fullName evidence="15">Cation-efflux pump FieF</fullName>
    </recommendedName>
    <alternativeName>
        <fullName evidence="14">Protein p34</fullName>
    </alternativeName>
</protein>
<evidence type="ECO:0000256" key="13">
    <source>
        <dbReference type="ARBA" id="ARBA00062926"/>
    </source>
</evidence>
<comment type="catalytic activity">
    <reaction evidence="11">
        <text>Zn(2+)(in) + H(+)(out) = Zn(2+)(out) + H(+)(in)</text>
        <dbReference type="Rhea" id="RHEA:28839"/>
        <dbReference type="ChEBI" id="CHEBI:15378"/>
        <dbReference type="ChEBI" id="CHEBI:29105"/>
    </reaction>
</comment>
<feature type="transmembrane region" description="Helical" evidence="17">
    <location>
        <begin position="169"/>
        <end position="188"/>
    </location>
</feature>
<evidence type="ECO:0000256" key="9">
    <source>
        <dbReference type="ARBA" id="ARBA00023136"/>
    </source>
</evidence>
<evidence type="ECO:0000256" key="17">
    <source>
        <dbReference type="SAM" id="Phobius"/>
    </source>
</evidence>
<keyword evidence="5" id="KW-0410">Iron transport</keyword>
<evidence type="ECO:0000259" key="19">
    <source>
        <dbReference type="Pfam" id="PF16916"/>
    </source>
</evidence>
<dbReference type="STRING" id="560819.SAMN05428998_12397"/>
<dbReference type="InterPro" id="IPR036837">
    <property type="entry name" value="Cation_efflux_CTD_sf"/>
</dbReference>
<evidence type="ECO:0000256" key="3">
    <source>
        <dbReference type="ARBA" id="ARBA00022448"/>
    </source>
</evidence>
<keyword evidence="21" id="KW-1185">Reference proteome</keyword>
<dbReference type="Gene3D" id="3.30.70.1350">
    <property type="entry name" value="Cation efflux protein, cytoplasmic domain"/>
    <property type="match status" value="1"/>
</dbReference>
<feature type="domain" description="Cation efflux protein transmembrane" evidence="18">
    <location>
        <begin position="33"/>
        <end position="225"/>
    </location>
</feature>
<evidence type="ECO:0000256" key="12">
    <source>
        <dbReference type="ARBA" id="ARBA00050984"/>
    </source>
</evidence>
<dbReference type="InterPro" id="IPR050291">
    <property type="entry name" value="CDF_Transporter"/>
</dbReference>
<name>A0A1Y6CFG3_9PROT</name>
<comment type="catalytic activity">
    <reaction evidence="12">
        <text>Cd(2+)(in) + H(+)(out) = Cd(2+)(out) + H(+)(in)</text>
        <dbReference type="Rhea" id="RHEA:28739"/>
        <dbReference type="ChEBI" id="CHEBI:15378"/>
        <dbReference type="ChEBI" id="CHEBI:48775"/>
    </reaction>
</comment>
<dbReference type="InterPro" id="IPR058533">
    <property type="entry name" value="Cation_efflux_TM"/>
</dbReference>
<dbReference type="PANTHER" id="PTHR43840:SF41">
    <property type="entry name" value="CATION-EFFLUX PUMP FIEF"/>
    <property type="match status" value="1"/>
</dbReference>
<evidence type="ECO:0000256" key="11">
    <source>
        <dbReference type="ARBA" id="ARBA00047695"/>
    </source>
</evidence>
<evidence type="ECO:0000313" key="20">
    <source>
        <dbReference type="EMBL" id="SMF60802.1"/>
    </source>
</evidence>
<comment type="catalytic activity">
    <reaction evidence="10">
        <text>Fe(2+)(in) + H(+)(out) = Fe(2+)(out) + H(+)(in)</text>
        <dbReference type="Rhea" id="RHEA:29439"/>
        <dbReference type="ChEBI" id="CHEBI:15378"/>
        <dbReference type="ChEBI" id="CHEBI:29033"/>
    </reaction>
</comment>
<reference evidence="20 21" key="1">
    <citation type="submission" date="2017-04" db="EMBL/GenBank/DDBJ databases">
        <authorList>
            <person name="Afonso C.L."/>
            <person name="Miller P.J."/>
            <person name="Scott M.A."/>
            <person name="Spackman E."/>
            <person name="Goraichik I."/>
            <person name="Dimitrov K.M."/>
            <person name="Suarez D.L."/>
            <person name="Swayne D.E."/>
        </authorList>
    </citation>
    <scope>NUCLEOTIDE SEQUENCE [LARGE SCALE GENOMIC DNA]</scope>
    <source>
        <strain evidence="20 21">USBA 355</strain>
    </source>
</reference>
<dbReference type="SUPFAM" id="SSF161111">
    <property type="entry name" value="Cation efflux protein transmembrane domain-like"/>
    <property type="match status" value="1"/>
</dbReference>
<dbReference type="GO" id="GO:0015086">
    <property type="term" value="F:cadmium ion transmembrane transporter activity"/>
    <property type="evidence" value="ECO:0007669"/>
    <property type="project" value="TreeGrafter"/>
</dbReference>
<dbReference type="InterPro" id="IPR027469">
    <property type="entry name" value="Cation_efflux_TMD_sf"/>
</dbReference>
<feature type="transmembrane region" description="Helical" evidence="17">
    <location>
        <begin position="98"/>
        <end position="117"/>
    </location>
</feature>
<dbReference type="Gene3D" id="1.20.1510.10">
    <property type="entry name" value="Cation efflux protein transmembrane domain"/>
    <property type="match status" value="1"/>
</dbReference>
<keyword evidence="4" id="KW-1003">Cell membrane</keyword>
<comment type="subunit">
    <text evidence="13">Homodimer. The subunits are held together in a parallel orientation through zinc binding at the interface of the cytoplasmic domains.</text>
</comment>
<dbReference type="GO" id="GO:0005886">
    <property type="term" value="C:plasma membrane"/>
    <property type="evidence" value="ECO:0007669"/>
    <property type="project" value="UniProtKB-SubCell"/>
</dbReference>
<evidence type="ECO:0000256" key="6">
    <source>
        <dbReference type="ARBA" id="ARBA00022692"/>
    </source>
</evidence>
<gene>
    <name evidence="20" type="ORF">SAMN05428998_12397</name>
</gene>
<dbReference type="FunFam" id="3.30.70.1350:FF:000002">
    <property type="entry name" value="Ferrous-iron efflux pump FieF"/>
    <property type="match status" value="1"/>
</dbReference>
<evidence type="ECO:0000256" key="14">
    <source>
        <dbReference type="ARBA" id="ARBA00068882"/>
    </source>
</evidence>
<dbReference type="InterPro" id="IPR002524">
    <property type="entry name" value="Cation_efflux"/>
</dbReference>